<dbReference type="Gene3D" id="2.60.40.10">
    <property type="entry name" value="Immunoglobulins"/>
    <property type="match status" value="1"/>
</dbReference>
<evidence type="ECO:0000313" key="4">
    <source>
        <dbReference type="Proteomes" id="UP000646548"/>
    </source>
</evidence>
<feature type="region of interest" description="Disordered" evidence="1">
    <location>
        <begin position="174"/>
        <end position="194"/>
    </location>
</feature>
<dbReference type="InterPro" id="IPR036179">
    <property type="entry name" value="Ig-like_dom_sf"/>
</dbReference>
<proteinExistence type="predicted"/>
<evidence type="ECO:0000313" key="3">
    <source>
        <dbReference type="EMBL" id="KAF6735280.1"/>
    </source>
</evidence>
<organism evidence="3 4">
    <name type="scientific">Oryzias melastigma</name>
    <name type="common">Marine medaka</name>
    <dbReference type="NCBI Taxonomy" id="30732"/>
    <lineage>
        <taxon>Eukaryota</taxon>
        <taxon>Metazoa</taxon>
        <taxon>Chordata</taxon>
        <taxon>Craniata</taxon>
        <taxon>Vertebrata</taxon>
        <taxon>Euteleostomi</taxon>
        <taxon>Actinopterygii</taxon>
        <taxon>Neopterygii</taxon>
        <taxon>Teleostei</taxon>
        <taxon>Neoteleostei</taxon>
        <taxon>Acanthomorphata</taxon>
        <taxon>Ovalentaria</taxon>
        <taxon>Atherinomorphae</taxon>
        <taxon>Beloniformes</taxon>
        <taxon>Adrianichthyidae</taxon>
        <taxon>Oryziinae</taxon>
        <taxon>Oryzias</taxon>
    </lineage>
</organism>
<gene>
    <name evidence="3" type="ORF">FQA47_022008</name>
</gene>
<dbReference type="InterPro" id="IPR013783">
    <property type="entry name" value="Ig-like_fold"/>
</dbReference>
<evidence type="ECO:0008006" key="5">
    <source>
        <dbReference type="Google" id="ProtNLM"/>
    </source>
</evidence>
<accession>A0A834KY38</accession>
<evidence type="ECO:0000256" key="1">
    <source>
        <dbReference type="SAM" id="MobiDB-lite"/>
    </source>
</evidence>
<sequence length="222" mass="25254">MWDEITDHVPSGKPLADTWKETMKRILRVIILSCAVLIPETSPTTYKAHENDNITIRWDTLSRSDLTNSSLVCVFLSKSSVLYKRVNGVESPDYLHQQFVERVQCDADALREGRVVLHLSKVTAEDSGRYRCDLRDRYNMIHRRWETYMDETFLLNVTTASKDENRVLNSDLASAAGAEDPPIGRRRRRRANDPTGAGTPLAVVALAALILYGVYLILRSRF</sequence>
<dbReference type="Proteomes" id="UP000646548">
    <property type="component" value="Unassembled WGS sequence"/>
</dbReference>
<dbReference type="EMBL" id="WKFB01000113">
    <property type="protein sequence ID" value="KAF6735280.1"/>
    <property type="molecule type" value="Genomic_DNA"/>
</dbReference>
<comment type="caution">
    <text evidence="3">The sequence shown here is derived from an EMBL/GenBank/DDBJ whole genome shotgun (WGS) entry which is preliminary data.</text>
</comment>
<name>A0A834KY38_ORYME</name>
<dbReference type="SUPFAM" id="SSF48726">
    <property type="entry name" value="Immunoglobulin"/>
    <property type="match status" value="1"/>
</dbReference>
<reference evidence="3" key="1">
    <citation type="journal article" name="BMC Genomics">
        <title>Long-read sequencing and de novo genome assembly of marine medaka (Oryzias melastigma).</title>
        <authorList>
            <person name="Liang P."/>
            <person name="Saqib H.S.A."/>
            <person name="Ni X."/>
            <person name="Shen Y."/>
        </authorList>
    </citation>
    <scope>NUCLEOTIDE SEQUENCE</scope>
    <source>
        <strain evidence="3">Bigg-433</strain>
    </source>
</reference>
<dbReference type="AlphaFoldDB" id="A0A834KY38"/>
<keyword evidence="2" id="KW-0472">Membrane</keyword>
<keyword evidence="2" id="KW-0812">Transmembrane</keyword>
<feature type="transmembrane region" description="Helical" evidence="2">
    <location>
        <begin position="197"/>
        <end position="218"/>
    </location>
</feature>
<keyword evidence="2" id="KW-1133">Transmembrane helix</keyword>
<evidence type="ECO:0000256" key="2">
    <source>
        <dbReference type="SAM" id="Phobius"/>
    </source>
</evidence>
<protein>
    <recommendedName>
        <fullName evidence="5">Ig-like domain-containing protein</fullName>
    </recommendedName>
</protein>